<name>A0A1H2Y3J1_9PSEU</name>
<dbReference type="OrthoDB" id="9774495at2"/>
<comment type="similarity">
    <text evidence="2">Belongs to the threonine aldolase family.</text>
</comment>
<dbReference type="SUPFAM" id="SSF53383">
    <property type="entry name" value="PLP-dependent transferases"/>
    <property type="match status" value="1"/>
</dbReference>
<dbReference type="RefSeq" id="WP_091287953.1">
    <property type="nucleotide sequence ID" value="NZ_FNON01000002.1"/>
</dbReference>
<dbReference type="InterPro" id="IPR015422">
    <property type="entry name" value="PyrdxlP-dep_Trfase_small"/>
</dbReference>
<dbReference type="AlphaFoldDB" id="A0A1H2Y3J1"/>
<dbReference type="Gene3D" id="3.90.1150.10">
    <property type="entry name" value="Aspartate Aminotransferase, domain 1"/>
    <property type="match status" value="1"/>
</dbReference>
<dbReference type="GO" id="GO:0005829">
    <property type="term" value="C:cytosol"/>
    <property type="evidence" value="ECO:0007669"/>
    <property type="project" value="TreeGrafter"/>
</dbReference>
<feature type="domain" description="Aromatic amino acid beta-eliminating lyase/threonine aldolase" evidence="5">
    <location>
        <begin position="41"/>
        <end position="288"/>
    </location>
</feature>
<keyword evidence="4" id="KW-0045">Antibiotic biosynthesis</keyword>
<sequence>MNIWQGRFAGADRFLSGHRRLTSREWLAHLADAPGADDAPDLYNEGPALQQLETDVARLLGKPKGRFVVKGVMAQQALLRVWAERSRRRTVALHALSHIERDEDDGYRRLHGLEGITLGGTGPFTLDDLRKVNQPLGVVTVELPISMGGHQLPSWDELTAISHWCRENRVPLHFDGARLWESAPYYGKSLAEVAALADSVYVSFYKTIGGLAGCVIAGDEDVIDETVPWTTRHGGNVFTVFPYVLAAREGLRARLPKIDGYRTRARSLAAAIAQVPGVSVNPDPPHTNAFRVFLPGTPEQLTEAHRALVDAEAVWLFNAFEATGLPGLSQTGVTVGDATEELTDDEVARLIGLLVAKL</sequence>
<keyword evidence="3" id="KW-0663">Pyridoxal phosphate</keyword>
<dbReference type="STRING" id="589385.SAMN05421504_1027"/>
<evidence type="ECO:0000313" key="6">
    <source>
        <dbReference type="EMBL" id="SDW99783.1"/>
    </source>
</evidence>
<dbReference type="Proteomes" id="UP000199515">
    <property type="component" value="Unassembled WGS sequence"/>
</dbReference>
<proteinExistence type="inferred from homology"/>
<evidence type="ECO:0000256" key="4">
    <source>
        <dbReference type="ARBA" id="ARBA00023194"/>
    </source>
</evidence>
<dbReference type="GO" id="GO:0006567">
    <property type="term" value="P:L-threonine catabolic process"/>
    <property type="evidence" value="ECO:0007669"/>
    <property type="project" value="TreeGrafter"/>
</dbReference>
<dbReference type="GO" id="GO:0006545">
    <property type="term" value="P:glycine biosynthetic process"/>
    <property type="evidence" value="ECO:0007669"/>
    <property type="project" value="TreeGrafter"/>
</dbReference>
<dbReference type="Pfam" id="PF01212">
    <property type="entry name" value="Beta_elim_lyase"/>
    <property type="match status" value="1"/>
</dbReference>
<evidence type="ECO:0000313" key="7">
    <source>
        <dbReference type="Proteomes" id="UP000199515"/>
    </source>
</evidence>
<evidence type="ECO:0000259" key="5">
    <source>
        <dbReference type="Pfam" id="PF01212"/>
    </source>
</evidence>
<gene>
    <name evidence="6" type="ORF">SAMN05421504_1027</name>
</gene>
<comment type="cofactor">
    <cofactor evidence="1">
        <name>pyridoxal 5'-phosphate</name>
        <dbReference type="ChEBI" id="CHEBI:597326"/>
    </cofactor>
</comment>
<dbReference type="InterPro" id="IPR001597">
    <property type="entry name" value="ArAA_b-elim_lyase/Thr_aldolase"/>
</dbReference>
<dbReference type="GO" id="GO:0008732">
    <property type="term" value="F:L-allo-threonine aldolase activity"/>
    <property type="evidence" value="ECO:0007669"/>
    <property type="project" value="TreeGrafter"/>
</dbReference>
<evidence type="ECO:0000256" key="3">
    <source>
        <dbReference type="ARBA" id="ARBA00022898"/>
    </source>
</evidence>
<dbReference type="PANTHER" id="PTHR48097">
    <property type="entry name" value="L-THREONINE ALDOLASE-RELATED"/>
    <property type="match status" value="1"/>
</dbReference>
<dbReference type="GO" id="GO:0017000">
    <property type="term" value="P:antibiotic biosynthetic process"/>
    <property type="evidence" value="ECO:0007669"/>
    <property type="project" value="UniProtKB-KW"/>
</dbReference>
<dbReference type="Gene3D" id="3.40.640.10">
    <property type="entry name" value="Type I PLP-dependent aspartate aminotransferase-like (Major domain)"/>
    <property type="match status" value="1"/>
</dbReference>
<accession>A0A1H2Y3J1</accession>
<protein>
    <submittedName>
        <fullName evidence="6">L-threonine aldolase</fullName>
    </submittedName>
</protein>
<dbReference type="InterPro" id="IPR015421">
    <property type="entry name" value="PyrdxlP-dep_Trfase_major"/>
</dbReference>
<organism evidence="6 7">
    <name type="scientific">Amycolatopsis xylanica</name>
    <dbReference type="NCBI Taxonomy" id="589385"/>
    <lineage>
        <taxon>Bacteria</taxon>
        <taxon>Bacillati</taxon>
        <taxon>Actinomycetota</taxon>
        <taxon>Actinomycetes</taxon>
        <taxon>Pseudonocardiales</taxon>
        <taxon>Pseudonocardiaceae</taxon>
        <taxon>Amycolatopsis</taxon>
    </lineage>
</organism>
<dbReference type="EMBL" id="FNON01000002">
    <property type="protein sequence ID" value="SDW99783.1"/>
    <property type="molecule type" value="Genomic_DNA"/>
</dbReference>
<dbReference type="PANTHER" id="PTHR48097:SF9">
    <property type="entry name" value="L-THREONINE ALDOLASE"/>
    <property type="match status" value="1"/>
</dbReference>
<keyword evidence="7" id="KW-1185">Reference proteome</keyword>
<dbReference type="InterPro" id="IPR015424">
    <property type="entry name" value="PyrdxlP-dep_Trfase"/>
</dbReference>
<reference evidence="6 7" key="1">
    <citation type="submission" date="2016-10" db="EMBL/GenBank/DDBJ databases">
        <authorList>
            <person name="de Groot N.N."/>
        </authorList>
    </citation>
    <scope>NUCLEOTIDE SEQUENCE [LARGE SCALE GENOMIC DNA]</scope>
    <source>
        <strain evidence="6 7">CPCC 202699</strain>
    </source>
</reference>
<evidence type="ECO:0000256" key="1">
    <source>
        <dbReference type="ARBA" id="ARBA00001933"/>
    </source>
</evidence>
<evidence type="ECO:0000256" key="2">
    <source>
        <dbReference type="ARBA" id="ARBA00006966"/>
    </source>
</evidence>